<dbReference type="Gene3D" id="2.60.120.10">
    <property type="entry name" value="Jelly Rolls"/>
    <property type="match status" value="1"/>
</dbReference>
<dbReference type="eggNOG" id="COG1898">
    <property type="taxonomic scope" value="Bacteria"/>
</dbReference>
<evidence type="ECO:0000313" key="2">
    <source>
        <dbReference type="Proteomes" id="UP000000788"/>
    </source>
</evidence>
<dbReference type="Proteomes" id="UP000000788">
    <property type="component" value="Chromosome"/>
</dbReference>
<reference evidence="1 2" key="1">
    <citation type="journal article" date="2007" name="PLoS Genet.">
        <title>Patterns and implications of gene gain and loss in the evolution of Prochlorococcus.</title>
        <authorList>
            <person name="Kettler G.C."/>
            <person name="Martiny A.C."/>
            <person name="Huang K."/>
            <person name="Zucker J."/>
            <person name="Coleman M.L."/>
            <person name="Rodrigue S."/>
            <person name="Chen F."/>
            <person name="Lapidus A."/>
            <person name="Ferriera S."/>
            <person name="Johnson J."/>
            <person name="Steglich C."/>
            <person name="Church G.M."/>
            <person name="Richardson P."/>
            <person name="Chisholm S.W."/>
        </authorList>
    </citation>
    <scope>NUCLEOTIDE SEQUENCE [LARGE SCALE GENOMIC DNA]</scope>
    <source>
        <strain evidence="2">MIT 9211</strain>
    </source>
</reference>
<evidence type="ECO:0000313" key="1">
    <source>
        <dbReference type="EMBL" id="ABX09223.1"/>
    </source>
</evidence>
<dbReference type="RefSeq" id="WP_012195844.1">
    <property type="nucleotide sequence ID" value="NC_009976.1"/>
</dbReference>
<dbReference type="KEGG" id="pmj:P9211_12921"/>
<dbReference type="InterPro" id="IPR014710">
    <property type="entry name" value="RmlC-like_jellyroll"/>
</dbReference>
<accession>A9BBL1</accession>
<gene>
    <name evidence="1" type="ordered locus">P9211_12921</name>
</gene>
<dbReference type="EC" id="5.1.3.13" evidence="1"/>
<dbReference type="SUPFAM" id="SSF51182">
    <property type="entry name" value="RmlC-like cupins"/>
    <property type="match status" value="1"/>
</dbReference>
<organism evidence="1 2">
    <name type="scientific">Prochlorococcus marinus (strain MIT 9211)</name>
    <dbReference type="NCBI Taxonomy" id="93059"/>
    <lineage>
        <taxon>Bacteria</taxon>
        <taxon>Bacillati</taxon>
        <taxon>Cyanobacteriota</taxon>
        <taxon>Cyanophyceae</taxon>
        <taxon>Synechococcales</taxon>
        <taxon>Prochlorococcaceae</taxon>
        <taxon>Prochlorococcus</taxon>
    </lineage>
</organism>
<keyword evidence="1" id="KW-0413">Isomerase</keyword>
<dbReference type="HOGENOM" id="CLU_090940_3_0_3"/>
<protein>
    <submittedName>
        <fullName evidence="1">dTDP-4-dehydrorhamnose 3,5-epimerase</fullName>
        <ecNumber evidence="1">5.1.3.13</ecNumber>
    </submittedName>
</protein>
<proteinExistence type="predicted"/>
<name>A9BBL1_PROM4</name>
<sequence length="143" mass="16421">MDISSSQKIIQMPLKRIGVEGGDVLHVLKSTDRQYNCFNEAYFSIIKSGSIKAWKKHQRMTLNIVVPIGNVQFIFYEDQKLILNTIIGEDNYCLLTIRPGIWFGFKGLSESDSYILNIADIIHDGNEVERQPLNFLKFLPVQK</sequence>
<dbReference type="OrthoDB" id="9800680at2"/>
<keyword evidence="2" id="KW-1185">Reference proteome</keyword>
<dbReference type="InterPro" id="IPR011051">
    <property type="entry name" value="RmlC_Cupin_sf"/>
</dbReference>
<dbReference type="AlphaFoldDB" id="A9BBL1"/>
<dbReference type="GO" id="GO:0008830">
    <property type="term" value="F:dTDP-4-dehydrorhamnose 3,5-epimerase activity"/>
    <property type="evidence" value="ECO:0007669"/>
    <property type="project" value="UniProtKB-EC"/>
</dbReference>
<dbReference type="EMBL" id="CP000878">
    <property type="protein sequence ID" value="ABX09223.1"/>
    <property type="molecule type" value="Genomic_DNA"/>
</dbReference>
<dbReference type="STRING" id="93059.P9211_12921"/>